<keyword evidence="4" id="KW-0472">Membrane</keyword>
<accession>A0A553QS85</accession>
<evidence type="ECO:0000313" key="8">
    <source>
        <dbReference type="Proteomes" id="UP000316079"/>
    </source>
</evidence>
<evidence type="ECO:0000256" key="4">
    <source>
        <dbReference type="SAM" id="Phobius"/>
    </source>
</evidence>
<keyword evidence="4" id="KW-0812">Transmembrane</keyword>
<reference evidence="7 8" key="1">
    <citation type="journal article" date="2019" name="Sci. Data">
        <title>Hybrid genome assembly and annotation of Danionella translucida.</title>
        <authorList>
            <person name="Kadobianskyi M."/>
            <person name="Schulze L."/>
            <person name="Schuelke M."/>
            <person name="Judkewitz B."/>
        </authorList>
    </citation>
    <scope>NUCLEOTIDE SEQUENCE [LARGE SCALE GENOMIC DNA]</scope>
    <source>
        <strain evidence="7 8">Bolton</strain>
    </source>
</reference>
<evidence type="ECO:0000313" key="7">
    <source>
        <dbReference type="EMBL" id="TRY92844.1"/>
    </source>
</evidence>
<proteinExistence type="inferred from homology"/>
<dbReference type="GO" id="GO:0005102">
    <property type="term" value="F:signaling receptor binding"/>
    <property type="evidence" value="ECO:0007669"/>
    <property type="project" value="InterPro"/>
</dbReference>
<dbReference type="Proteomes" id="UP000316079">
    <property type="component" value="Unassembled WGS sequence"/>
</dbReference>
<dbReference type="Gene3D" id="2.60.40.10">
    <property type="entry name" value="Immunoglobulins"/>
    <property type="match status" value="1"/>
</dbReference>
<dbReference type="OrthoDB" id="9907157at2759"/>
<evidence type="ECO:0000259" key="6">
    <source>
        <dbReference type="PROSITE" id="PS50835"/>
    </source>
</evidence>
<dbReference type="Pfam" id="PF15005">
    <property type="entry name" value="IZUMO"/>
    <property type="match status" value="1"/>
</dbReference>
<feature type="region of interest" description="Disordered" evidence="3">
    <location>
        <begin position="317"/>
        <end position="337"/>
    </location>
</feature>
<gene>
    <name evidence="7" type="ORF">DNTS_015600</name>
</gene>
<dbReference type="GO" id="GO:0005886">
    <property type="term" value="C:plasma membrane"/>
    <property type="evidence" value="ECO:0007669"/>
    <property type="project" value="TreeGrafter"/>
</dbReference>
<sequence length="337" mass="38486">MSPYFLFMFLLLLCSSDSVRSCLQCDLVVVSMHEDFLSKNNGLTVNDQMDLKQIIDRAYFVYGLTGKQFHGVIDATTLYRARTEYQSKFKRFWAEGRTEAVTFDMVYMVEKGRKILLKHLEMFNAQGLCPNKCGFLTQRVMNCTSCQYGLFTCQSATTPLDCEDQYLAADEGEEVLLDCLLPWHSLVAGQTEYHYSWHPGEINLTEEVEYEELVVTKDSKIVLNQLRVSEGGTYRCLLMDQKGTEVSRMHFILKVNPFPSTTPRQVVTLPTLRPYTNTLLLIRQSSLLILLTLMTGIGIIGSLTIINYLRESMEWHGEESDSRRGGEGDVMSDDCQE</sequence>
<feature type="transmembrane region" description="Helical" evidence="4">
    <location>
        <begin position="287"/>
        <end position="309"/>
    </location>
</feature>
<dbReference type="GO" id="GO:0086080">
    <property type="term" value="F:protein binding involved in heterotypic cell-cell adhesion"/>
    <property type="evidence" value="ECO:0007669"/>
    <property type="project" value="TreeGrafter"/>
</dbReference>
<name>A0A553QS85_9TELE</name>
<feature type="chain" id="PRO_5021829371" description="Ig-like domain-containing protein" evidence="5">
    <location>
        <begin position="22"/>
        <end position="337"/>
    </location>
</feature>
<keyword evidence="4" id="KW-1133">Transmembrane helix</keyword>
<dbReference type="Pfam" id="PF16706">
    <property type="entry name" value="Izumo-Ig"/>
    <property type="match status" value="1"/>
</dbReference>
<dbReference type="SUPFAM" id="SSF48726">
    <property type="entry name" value="Immunoglobulin"/>
    <property type="match status" value="1"/>
</dbReference>
<dbReference type="InterPro" id="IPR032700">
    <property type="entry name" value="IZUMO1"/>
</dbReference>
<comment type="similarity">
    <text evidence="1">Belongs to the Izumo family.</text>
</comment>
<dbReference type="InterPro" id="IPR007110">
    <property type="entry name" value="Ig-like_dom"/>
</dbReference>
<dbReference type="InterPro" id="IPR032699">
    <property type="entry name" value="Izumo-Ig"/>
</dbReference>
<evidence type="ECO:0000256" key="3">
    <source>
        <dbReference type="SAM" id="MobiDB-lite"/>
    </source>
</evidence>
<dbReference type="AlphaFoldDB" id="A0A553QS85"/>
<evidence type="ECO:0000256" key="1">
    <source>
        <dbReference type="ARBA" id="ARBA00009633"/>
    </source>
</evidence>
<dbReference type="PANTHER" id="PTHR35540">
    <property type="entry name" value="IZUMO SPERM-EGG FUSION PROTEIN 1"/>
    <property type="match status" value="1"/>
</dbReference>
<dbReference type="InterPro" id="IPR036179">
    <property type="entry name" value="Ig-like_dom_sf"/>
</dbReference>
<dbReference type="GO" id="GO:0002080">
    <property type="term" value="C:acrosomal membrane"/>
    <property type="evidence" value="ECO:0007669"/>
    <property type="project" value="TreeGrafter"/>
</dbReference>
<dbReference type="GO" id="GO:0007342">
    <property type="term" value="P:fusion of sperm to egg plasma membrane involved in single fertilization"/>
    <property type="evidence" value="ECO:0007669"/>
    <property type="project" value="InterPro"/>
</dbReference>
<dbReference type="InterPro" id="IPR013783">
    <property type="entry name" value="Ig-like_fold"/>
</dbReference>
<dbReference type="PROSITE" id="PS50835">
    <property type="entry name" value="IG_LIKE"/>
    <property type="match status" value="1"/>
</dbReference>
<feature type="compositionally biased region" description="Basic and acidic residues" evidence="3">
    <location>
        <begin position="317"/>
        <end position="327"/>
    </location>
</feature>
<dbReference type="GO" id="GO:0035036">
    <property type="term" value="P:sperm-egg recognition"/>
    <property type="evidence" value="ECO:0007669"/>
    <property type="project" value="InterPro"/>
</dbReference>
<comment type="caution">
    <text evidence="7">The sequence shown here is derived from an EMBL/GenBank/DDBJ whole genome shotgun (WGS) entry which is preliminary data.</text>
</comment>
<dbReference type="InterPro" id="IPR029389">
    <property type="entry name" value="IZUMO"/>
</dbReference>
<evidence type="ECO:0000256" key="2">
    <source>
        <dbReference type="ARBA" id="ARBA00022729"/>
    </source>
</evidence>
<dbReference type="EMBL" id="SRMA01025596">
    <property type="protein sequence ID" value="TRY92844.1"/>
    <property type="molecule type" value="Genomic_DNA"/>
</dbReference>
<keyword evidence="8" id="KW-1185">Reference proteome</keyword>
<keyword evidence="2 5" id="KW-0732">Signal</keyword>
<organism evidence="7 8">
    <name type="scientific">Danionella cerebrum</name>
    <dbReference type="NCBI Taxonomy" id="2873325"/>
    <lineage>
        <taxon>Eukaryota</taxon>
        <taxon>Metazoa</taxon>
        <taxon>Chordata</taxon>
        <taxon>Craniata</taxon>
        <taxon>Vertebrata</taxon>
        <taxon>Euteleostomi</taxon>
        <taxon>Actinopterygii</taxon>
        <taxon>Neopterygii</taxon>
        <taxon>Teleostei</taxon>
        <taxon>Ostariophysi</taxon>
        <taxon>Cypriniformes</taxon>
        <taxon>Danionidae</taxon>
        <taxon>Danioninae</taxon>
        <taxon>Danionella</taxon>
    </lineage>
</organism>
<feature type="signal peptide" evidence="5">
    <location>
        <begin position="1"/>
        <end position="21"/>
    </location>
</feature>
<feature type="domain" description="Ig-like" evidence="6">
    <location>
        <begin position="171"/>
        <end position="247"/>
    </location>
</feature>
<protein>
    <recommendedName>
        <fullName evidence="6">Ig-like domain-containing protein</fullName>
    </recommendedName>
</protein>
<evidence type="ECO:0000256" key="5">
    <source>
        <dbReference type="SAM" id="SignalP"/>
    </source>
</evidence>
<dbReference type="PANTHER" id="PTHR35540:SF1">
    <property type="entry name" value="IZUMO SPERM-EGG FUSION PROTEIN 1"/>
    <property type="match status" value="1"/>
</dbReference>